<sequence length="391" mass="45404">MSNDESHSRYDGSLTADHSYLGLTDEHALNFPPFTILPNKTKIECPLLASRFCLYPGEILPIITDDGDAINVLERVRTSENGYCFHLCRESPFDTNLYGVLLQLTHFRADADEISVFAKLKALQIFYFTEGVRLQAYGIEVFVFNLKVSGEAIKEEISNLMINACDPKWLYQQSQTFEIPRNMLRFLTNHNWDTLKAKIFRYYLSIGMDENFAKTKLEEDPAFVSYYLISNVPMTLKEKQSLYVESVESRITYCIDNLVARFIRISCNRHNCLLAKNGDFIFVSHAGLCQLFVNPAGFYFYVVTVKSNHLALGTSENTWYPNYNWGYLLCDCTRHHGWGYSSFTSEPKMFACIHFKSCNIVRFPVMNQSEYPPFETRELRERDWIVRYDGY</sequence>
<dbReference type="AlphaFoldDB" id="A0A914P7S1"/>
<organism evidence="1 2">
    <name type="scientific">Panagrolaimus davidi</name>
    <dbReference type="NCBI Taxonomy" id="227884"/>
    <lineage>
        <taxon>Eukaryota</taxon>
        <taxon>Metazoa</taxon>
        <taxon>Ecdysozoa</taxon>
        <taxon>Nematoda</taxon>
        <taxon>Chromadorea</taxon>
        <taxon>Rhabditida</taxon>
        <taxon>Tylenchina</taxon>
        <taxon>Panagrolaimomorpha</taxon>
        <taxon>Panagrolaimoidea</taxon>
        <taxon>Panagrolaimidae</taxon>
        <taxon>Panagrolaimus</taxon>
    </lineage>
</organism>
<protein>
    <submittedName>
        <fullName evidence="2">Uncharacterized protein</fullName>
    </submittedName>
</protein>
<dbReference type="Gene3D" id="2.170.150.20">
    <property type="entry name" value="Peptide methionine sulfoxide reductase"/>
    <property type="match status" value="1"/>
</dbReference>
<name>A0A914P7S1_9BILA</name>
<dbReference type="Proteomes" id="UP000887578">
    <property type="component" value="Unplaced"/>
</dbReference>
<accession>A0A914P7S1</accession>
<dbReference type="WBParaSite" id="PDA_v2.g14048.t1">
    <property type="protein sequence ID" value="PDA_v2.g14048.t1"/>
    <property type="gene ID" value="PDA_v2.g14048"/>
</dbReference>
<evidence type="ECO:0000313" key="2">
    <source>
        <dbReference type="WBParaSite" id="PDA_v2.g14048.t1"/>
    </source>
</evidence>
<proteinExistence type="predicted"/>
<evidence type="ECO:0000313" key="1">
    <source>
        <dbReference type="Proteomes" id="UP000887578"/>
    </source>
</evidence>
<keyword evidence="1" id="KW-1185">Reference proteome</keyword>
<reference evidence="2" key="1">
    <citation type="submission" date="2022-11" db="UniProtKB">
        <authorList>
            <consortium name="WormBaseParasite"/>
        </authorList>
    </citation>
    <scope>IDENTIFICATION</scope>
</reference>